<dbReference type="Proteomes" id="UP000244722">
    <property type="component" value="Unassembled WGS sequence"/>
</dbReference>
<gene>
    <name evidence="1" type="ORF">B9Z19DRAFT_1196293</name>
</gene>
<dbReference type="AlphaFoldDB" id="A0A2T6ZFS7"/>
<keyword evidence="2" id="KW-1185">Reference proteome</keyword>
<dbReference type="OrthoDB" id="5413892at2759"/>
<evidence type="ECO:0000313" key="2">
    <source>
        <dbReference type="Proteomes" id="UP000244722"/>
    </source>
</evidence>
<sequence>MLQELPIIQQEQAPLIQTVGRLEEGMRRLEHRLDAIHLEVRGIRTDISRDEKNRIERRAQHDNTVLEPFYGFNGQLVPGFPRTLGDTKTLNGIQLNALLFFLDLPLSGSVAVRKARFLNYVGLVYLG</sequence>
<reference evidence="1 2" key="1">
    <citation type="submission" date="2017-04" db="EMBL/GenBank/DDBJ databases">
        <title>Draft genome sequence of Tuber borchii Vittad., a whitish edible truffle.</title>
        <authorList>
            <consortium name="DOE Joint Genome Institute"/>
            <person name="Murat C."/>
            <person name="Kuo A."/>
            <person name="Barry K.W."/>
            <person name="Clum A."/>
            <person name="Dockter R.B."/>
            <person name="Fauchery L."/>
            <person name="Iotti M."/>
            <person name="Kohler A."/>
            <person name="Labutti K."/>
            <person name="Lindquist E.A."/>
            <person name="Lipzen A."/>
            <person name="Ohm R.A."/>
            <person name="Wang M."/>
            <person name="Grigoriev I.V."/>
            <person name="Zambonelli A."/>
            <person name="Martin F.M."/>
        </authorList>
    </citation>
    <scope>NUCLEOTIDE SEQUENCE [LARGE SCALE GENOMIC DNA]</scope>
    <source>
        <strain evidence="1 2">Tbo3840</strain>
    </source>
</reference>
<evidence type="ECO:0000313" key="1">
    <source>
        <dbReference type="EMBL" id="PUU74348.1"/>
    </source>
</evidence>
<organism evidence="1 2">
    <name type="scientific">Tuber borchii</name>
    <name type="common">White truffle</name>
    <dbReference type="NCBI Taxonomy" id="42251"/>
    <lineage>
        <taxon>Eukaryota</taxon>
        <taxon>Fungi</taxon>
        <taxon>Dikarya</taxon>
        <taxon>Ascomycota</taxon>
        <taxon>Pezizomycotina</taxon>
        <taxon>Pezizomycetes</taxon>
        <taxon>Pezizales</taxon>
        <taxon>Tuberaceae</taxon>
        <taxon>Tuber</taxon>
    </lineage>
</organism>
<dbReference type="EMBL" id="NESQ01000305">
    <property type="protein sequence ID" value="PUU74348.1"/>
    <property type="molecule type" value="Genomic_DNA"/>
</dbReference>
<dbReference type="STRING" id="42251.A0A2T6ZFS7"/>
<proteinExistence type="predicted"/>
<comment type="caution">
    <text evidence="1">The sequence shown here is derived from an EMBL/GenBank/DDBJ whole genome shotgun (WGS) entry which is preliminary data.</text>
</comment>
<name>A0A2T6ZFS7_TUBBO</name>
<accession>A0A2T6ZFS7</accession>
<protein>
    <submittedName>
        <fullName evidence="1">Uncharacterized protein</fullName>
    </submittedName>
</protein>